<dbReference type="InterPro" id="IPR007694">
    <property type="entry name" value="DNA_helicase_DnaB-like_C"/>
</dbReference>
<feature type="domain" description="SF4 helicase" evidence="2">
    <location>
        <begin position="2"/>
        <end position="50"/>
    </location>
</feature>
<organism evidence="3">
    <name type="scientific">marine sediment metagenome</name>
    <dbReference type="NCBI Taxonomy" id="412755"/>
    <lineage>
        <taxon>unclassified sequences</taxon>
        <taxon>metagenomes</taxon>
        <taxon>ecological metagenomes</taxon>
    </lineage>
</organism>
<dbReference type="GO" id="GO:0003678">
    <property type="term" value="F:DNA helicase activity"/>
    <property type="evidence" value="ECO:0007669"/>
    <property type="project" value="InterPro"/>
</dbReference>
<protein>
    <recommendedName>
        <fullName evidence="2">SF4 helicase domain-containing protein</fullName>
    </recommendedName>
</protein>
<dbReference type="EMBL" id="BARU01006702">
    <property type="protein sequence ID" value="GAH35721.1"/>
    <property type="molecule type" value="Genomic_DNA"/>
</dbReference>
<sequence>ILHREEMRHQQGSEAYEKVKGKANLIIAKQRNGPVGRIPLTWLWKYTRFTPASPREAPTSVPTDDYQGAGAVAGDQEAEPPF</sequence>
<feature type="region of interest" description="Disordered" evidence="1">
    <location>
        <begin position="52"/>
        <end position="82"/>
    </location>
</feature>
<dbReference type="InterPro" id="IPR027417">
    <property type="entry name" value="P-loop_NTPase"/>
</dbReference>
<dbReference type="GO" id="GO:0006260">
    <property type="term" value="P:DNA replication"/>
    <property type="evidence" value="ECO:0007669"/>
    <property type="project" value="InterPro"/>
</dbReference>
<proteinExistence type="predicted"/>
<evidence type="ECO:0000259" key="2">
    <source>
        <dbReference type="Pfam" id="PF03796"/>
    </source>
</evidence>
<reference evidence="3" key="1">
    <citation type="journal article" date="2014" name="Front. Microbiol.">
        <title>High frequency of phylogenetically diverse reductive dehalogenase-homologous genes in deep subseafloor sedimentary metagenomes.</title>
        <authorList>
            <person name="Kawai M."/>
            <person name="Futagami T."/>
            <person name="Toyoda A."/>
            <person name="Takaki Y."/>
            <person name="Nishi S."/>
            <person name="Hori S."/>
            <person name="Arai W."/>
            <person name="Tsubouchi T."/>
            <person name="Morono Y."/>
            <person name="Uchiyama I."/>
            <person name="Ito T."/>
            <person name="Fujiyama A."/>
            <person name="Inagaki F."/>
            <person name="Takami H."/>
        </authorList>
    </citation>
    <scope>NUCLEOTIDE SEQUENCE</scope>
    <source>
        <strain evidence="3">Expedition CK06-06</strain>
    </source>
</reference>
<dbReference type="GO" id="GO:0005524">
    <property type="term" value="F:ATP binding"/>
    <property type="evidence" value="ECO:0007669"/>
    <property type="project" value="InterPro"/>
</dbReference>
<dbReference type="Gene3D" id="3.40.50.300">
    <property type="entry name" value="P-loop containing nucleotide triphosphate hydrolases"/>
    <property type="match status" value="1"/>
</dbReference>
<evidence type="ECO:0000313" key="3">
    <source>
        <dbReference type="EMBL" id="GAH35721.1"/>
    </source>
</evidence>
<feature type="non-terminal residue" evidence="3">
    <location>
        <position position="1"/>
    </location>
</feature>
<dbReference type="Pfam" id="PF03796">
    <property type="entry name" value="DnaB_C"/>
    <property type="match status" value="1"/>
</dbReference>
<comment type="caution">
    <text evidence="3">The sequence shown here is derived from an EMBL/GenBank/DDBJ whole genome shotgun (WGS) entry which is preliminary data.</text>
</comment>
<gene>
    <name evidence="3" type="ORF">S03H2_13204</name>
</gene>
<name>X1EQQ1_9ZZZZ</name>
<dbReference type="AlphaFoldDB" id="X1EQQ1"/>
<evidence type="ECO:0000256" key="1">
    <source>
        <dbReference type="SAM" id="MobiDB-lite"/>
    </source>
</evidence>
<accession>X1EQQ1</accession>